<comment type="caution">
    <text evidence="1">The sequence shown here is derived from an EMBL/GenBank/DDBJ whole genome shotgun (WGS) entry which is preliminary data.</text>
</comment>
<gene>
    <name evidence="1" type="ORF">BJ212DRAFT_1373022</name>
</gene>
<accession>A0A9P7JAZ3</accession>
<dbReference type="Proteomes" id="UP000807769">
    <property type="component" value="Unassembled WGS sequence"/>
</dbReference>
<reference evidence="1" key="1">
    <citation type="journal article" date="2020" name="New Phytol.">
        <title>Comparative genomics reveals dynamic genome evolution in host specialist ectomycorrhizal fungi.</title>
        <authorList>
            <person name="Lofgren L.A."/>
            <person name="Nguyen N.H."/>
            <person name="Vilgalys R."/>
            <person name="Ruytinx J."/>
            <person name="Liao H.L."/>
            <person name="Branco S."/>
            <person name="Kuo A."/>
            <person name="LaButti K."/>
            <person name="Lipzen A."/>
            <person name="Andreopoulos W."/>
            <person name="Pangilinan J."/>
            <person name="Riley R."/>
            <person name="Hundley H."/>
            <person name="Na H."/>
            <person name="Barry K."/>
            <person name="Grigoriev I.V."/>
            <person name="Stajich J.E."/>
            <person name="Kennedy P.G."/>
        </authorList>
    </citation>
    <scope>NUCLEOTIDE SEQUENCE</scope>
    <source>
        <strain evidence="1">MN1</strain>
    </source>
</reference>
<evidence type="ECO:0000313" key="1">
    <source>
        <dbReference type="EMBL" id="KAG1811773.1"/>
    </source>
</evidence>
<keyword evidence="2" id="KW-1185">Reference proteome</keyword>
<dbReference type="EMBL" id="JABBWG010000028">
    <property type="protein sequence ID" value="KAG1811773.1"/>
    <property type="molecule type" value="Genomic_DNA"/>
</dbReference>
<evidence type="ECO:0000313" key="2">
    <source>
        <dbReference type="Proteomes" id="UP000807769"/>
    </source>
</evidence>
<organism evidence="1 2">
    <name type="scientific">Suillus subaureus</name>
    <dbReference type="NCBI Taxonomy" id="48587"/>
    <lineage>
        <taxon>Eukaryota</taxon>
        <taxon>Fungi</taxon>
        <taxon>Dikarya</taxon>
        <taxon>Basidiomycota</taxon>
        <taxon>Agaricomycotina</taxon>
        <taxon>Agaricomycetes</taxon>
        <taxon>Agaricomycetidae</taxon>
        <taxon>Boletales</taxon>
        <taxon>Suillineae</taxon>
        <taxon>Suillaceae</taxon>
        <taxon>Suillus</taxon>
    </lineage>
</organism>
<dbReference type="AlphaFoldDB" id="A0A9P7JAZ3"/>
<dbReference type="RefSeq" id="XP_041190194.1">
    <property type="nucleotide sequence ID" value="XM_041336346.1"/>
</dbReference>
<sequence>MSSRHTCGRRNTRIRYTRSAWHTNGQEFVIKYLWSTAGYGLIAVPLLITGKRSLGVGAVDGEGKSDEKW</sequence>
<name>A0A9P7JAZ3_9AGAM</name>
<proteinExistence type="predicted"/>
<protein>
    <submittedName>
        <fullName evidence="1">Uncharacterized protein</fullName>
    </submittedName>
</protein>
<dbReference type="OrthoDB" id="10633986at2759"/>
<dbReference type="GeneID" id="64630363"/>